<evidence type="ECO:0000259" key="8">
    <source>
        <dbReference type="PROSITE" id="PS50893"/>
    </source>
</evidence>
<proteinExistence type="predicted"/>
<dbReference type="Gene3D" id="3.40.50.300">
    <property type="entry name" value="P-loop containing nucleotide triphosphate hydrolases"/>
    <property type="match status" value="1"/>
</dbReference>
<dbReference type="PROSITE" id="PS50929">
    <property type="entry name" value="ABC_TM1F"/>
    <property type="match status" value="1"/>
</dbReference>
<dbReference type="Proteomes" id="UP000245711">
    <property type="component" value="Chromosome"/>
</dbReference>
<dbReference type="SMART" id="SM00382">
    <property type="entry name" value="AAA"/>
    <property type="match status" value="1"/>
</dbReference>
<dbReference type="Pfam" id="PF00005">
    <property type="entry name" value="ABC_tran"/>
    <property type="match status" value="1"/>
</dbReference>
<evidence type="ECO:0000256" key="1">
    <source>
        <dbReference type="ARBA" id="ARBA00004651"/>
    </source>
</evidence>
<evidence type="ECO:0000256" key="7">
    <source>
        <dbReference type="SAM" id="Phobius"/>
    </source>
</evidence>
<dbReference type="InterPro" id="IPR014223">
    <property type="entry name" value="ABC_CydC/D"/>
</dbReference>
<dbReference type="GO" id="GO:0140359">
    <property type="term" value="F:ABC-type transporter activity"/>
    <property type="evidence" value="ECO:0007669"/>
    <property type="project" value="InterPro"/>
</dbReference>
<keyword evidence="2 7" id="KW-0812">Transmembrane</keyword>
<dbReference type="InterPro" id="IPR011527">
    <property type="entry name" value="ABC1_TM_dom"/>
</dbReference>
<keyword evidence="3" id="KW-0547">Nucleotide-binding</keyword>
<dbReference type="GO" id="GO:0034775">
    <property type="term" value="P:glutathione transmembrane transport"/>
    <property type="evidence" value="ECO:0007669"/>
    <property type="project" value="InterPro"/>
</dbReference>
<dbReference type="PANTHER" id="PTHR24221">
    <property type="entry name" value="ATP-BINDING CASSETTE SUB-FAMILY B"/>
    <property type="match status" value="1"/>
</dbReference>
<dbReference type="OrthoDB" id="3237158at2"/>
<feature type="transmembrane region" description="Helical" evidence="7">
    <location>
        <begin position="280"/>
        <end position="302"/>
    </location>
</feature>
<dbReference type="PANTHER" id="PTHR24221:SF590">
    <property type="entry name" value="COMPONENT LINKED WITH THE ASSEMBLY OF CYTOCHROME' TRANSPORT TRANSMEMBRANE ATP-BINDING PROTEIN ABC TRANSPORTER CYDD-RELATED"/>
    <property type="match status" value="1"/>
</dbReference>
<dbReference type="InterPro" id="IPR027417">
    <property type="entry name" value="P-loop_NTPase"/>
</dbReference>
<feature type="transmembrane region" description="Helical" evidence="7">
    <location>
        <begin position="135"/>
        <end position="156"/>
    </location>
</feature>
<organism evidence="10 11">
    <name type="scientific">Rhodococcus oxybenzonivorans</name>
    <dbReference type="NCBI Taxonomy" id="1990687"/>
    <lineage>
        <taxon>Bacteria</taxon>
        <taxon>Bacillati</taxon>
        <taxon>Actinomycetota</taxon>
        <taxon>Actinomycetes</taxon>
        <taxon>Mycobacteriales</taxon>
        <taxon>Nocardiaceae</taxon>
        <taxon>Rhodococcus</taxon>
    </lineage>
</organism>
<evidence type="ECO:0000256" key="6">
    <source>
        <dbReference type="ARBA" id="ARBA00023136"/>
    </source>
</evidence>
<dbReference type="InterPro" id="IPR003439">
    <property type="entry name" value="ABC_transporter-like_ATP-bd"/>
</dbReference>
<dbReference type="GO" id="GO:0005524">
    <property type="term" value="F:ATP binding"/>
    <property type="evidence" value="ECO:0007669"/>
    <property type="project" value="UniProtKB-KW"/>
</dbReference>
<dbReference type="InterPro" id="IPR036640">
    <property type="entry name" value="ABC1_TM_sf"/>
</dbReference>
<dbReference type="InterPro" id="IPR039421">
    <property type="entry name" value="Type_1_exporter"/>
</dbReference>
<evidence type="ECO:0000313" key="11">
    <source>
        <dbReference type="Proteomes" id="UP000245711"/>
    </source>
</evidence>
<evidence type="ECO:0000256" key="2">
    <source>
        <dbReference type="ARBA" id="ARBA00022692"/>
    </source>
</evidence>
<dbReference type="PROSITE" id="PS50893">
    <property type="entry name" value="ABC_TRANSPORTER_2"/>
    <property type="match status" value="1"/>
</dbReference>
<reference evidence="10 11" key="1">
    <citation type="submission" date="2017-05" db="EMBL/GenBank/DDBJ databases">
        <title>Isolation of Rhodococcus sp. S2-17 biodegrading of BP-3.</title>
        <authorList>
            <person name="Lee Y."/>
            <person name="Kim K.H."/>
            <person name="Chun B.H."/>
            <person name="Jung H.S."/>
            <person name="Jeon C.O."/>
        </authorList>
    </citation>
    <scope>NUCLEOTIDE SEQUENCE [LARGE SCALE GENOMIC DNA]</scope>
    <source>
        <strain evidence="10 11">S2-17</strain>
    </source>
</reference>
<evidence type="ECO:0000256" key="4">
    <source>
        <dbReference type="ARBA" id="ARBA00022840"/>
    </source>
</evidence>
<keyword evidence="4" id="KW-0067">ATP-binding</keyword>
<dbReference type="SUPFAM" id="SSF90123">
    <property type="entry name" value="ABC transporter transmembrane region"/>
    <property type="match status" value="1"/>
</dbReference>
<feature type="transmembrane region" description="Helical" evidence="7">
    <location>
        <begin position="20"/>
        <end position="45"/>
    </location>
</feature>
<dbReference type="NCBIfam" id="TIGR02868">
    <property type="entry name" value="CydC"/>
    <property type="match status" value="1"/>
</dbReference>
<evidence type="ECO:0000313" key="10">
    <source>
        <dbReference type="EMBL" id="AWK71195.1"/>
    </source>
</evidence>
<dbReference type="Pfam" id="PF00664">
    <property type="entry name" value="ABC_membrane"/>
    <property type="match status" value="1"/>
</dbReference>
<dbReference type="RefSeq" id="WP_109327236.1">
    <property type="nucleotide sequence ID" value="NZ_CP021354.1"/>
</dbReference>
<dbReference type="KEGG" id="roz:CBI38_05975"/>
<feature type="transmembrane region" description="Helical" evidence="7">
    <location>
        <begin position="247"/>
        <end position="268"/>
    </location>
</feature>
<feature type="domain" description="ABC transporter" evidence="8">
    <location>
        <begin position="336"/>
        <end position="559"/>
    </location>
</feature>
<comment type="subcellular location">
    <subcellularLocation>
        <location evidence="1">Cell membrane</location>
        <topology evidence="1">Multi-pass membrane protein</topology>
    </subcellularLocation>
</comment>
<keyword evidence="5 7" id="KW-1133">Transmembrane helix</keyword>
<dbReference type="Gene3D" id="1.20.1560.10">
    <property type="entry name" value="ABC transporter type 1, transmembrane domain"/>
    <property type="match status" value="1"/>
</dbReference>
<dbReference type="InterPro" id="IPR003593">
    <property type="entry name" value="AAA+_ATPase"/>
</dbReference>
<accession>A0A2S2BRF4</accession>
<dbReference type="InterPro" id="IPR017871">
    <property type="entry name" value="ABC_transporter-like_CS"/>
</dbReference>
<dbReference type="EMBL" id="CP021354">
    <property type="protein sequence ID" value="AWK71195.1"/>
    <property type="molecule type" value="Genomic_DNA"/>
</dbReference>
<dbReference type="GO" id="GO:0005886">
    <property type="term" value="C:plasma membrane"/>
    <property type="evidence" value="ECO:0007669"/>
    <property type="project" value="UniProtKB-SubCell"/>
</dbReference>
<feature type="transmembrane region" description="Helical" evidence="7">
    <location>
        <begin position="162"/>
        <end position="184"/>
    </location>
</feature>
<keyword evidence="11" id="KW-1185">Reference proteome</keyword>
<dbReference type="SUPFAM" id="SSF52540">
    <property type="entry name" value="P-loop containing nucleoside triphosphate hydrolases"/>
    <property type="match status" value="1"/>
</dbReference>
<dbReference type="PROSITE" id="PS00211">
    <property type="entry name" value="ABC_TRANSPORTER_1"/>
    <property type="match status" value="1"/>
</dbReference>
<protein>
    <submittedName>
        <fullName evidence="10">Thiol reductant ABC exporter subunit CydC</fullName>
    </submittedName>
</protein>
<feature type="domain" description="ABC transmembrane type-1" evidence="9">
    <location>
        <begin position="23"/>
        <end position="304"/>
    </location>
</feature>
<evidence type="ECO:0000256" key="3">
    <source>
        <dbReference type="ARBA" id="ARBA00022741"/>
    </source>
</evidence>
<dbReference type="GO" id="GO:0045454">
    <property type="term" value="P:cell redox homeostasis"/>
    <property type="evidence" value="ECO:0007669"/>
    <property type="project" value="InterPro"/>
</dbReference>
<dbReference type="GO" id="GO:0016887">
    <property type="term" value="F:ATP hydrolysis activity"/>
    <property type="evidence" value="ECO:0007669"/>
    <property type="project" value="InterPro"/>
</dbReference>
<name>A0A2S2BRF4_9NOCA</name>
<gene>
    <name evidence="10" type="ORF">CBI38_05975</name>
</gene>
<evidence type="ECO:0000259" key="9">
    <source>
        <dbReference type="PROSITE" id="PS50929"/>
    </source>
</evidence>
<sequence>MSNDPLLRALPLLELEPKRVLRAVAAGVATLGSALALAALSAWLITRAWQMPPVLDLSVAVVAVRALGISRGVFRYLERLATHDTALRGTTSARSRLYQRLAAGNPAAAAGLRRGDLLARTGADVDTLGDVVVRALVPIAVAVVLSVAAVGILAVISPAAALILAVSLAVSGIAAPVLSARAALMSEKDSAAARARFSEEAVTALDHVAELTVAGRLDRTVDGAIAAERAAVAATDRAAVPGAFADAATPLAVGASVIGALLIGMNLYSSGTMSPMALGILVLMPLSAFEATSTLPAAAVALTRARIASRRILALFDAATPDPHPGDRELDGPVHLRTTGLRCGWPGGRTTAPIDLDLPPSARVAIVGGSGSGKTTALMTLAGLLPPVSGAIDVNGAAPADIRPDSLRRRIGFFAEDAHLFDTSVLENLRVARGDLQEHEALDVLESVGLREWVSQLPQGLATTLSGGARAVSGGQRRRLLLARALLSPADVLLLDEPTEHLDTDSGAQLLRDLLARDAKLVSGERSVVVVTHQLPEDTSADVVIRVENAESENTLPTM</sequence>
<keyword evidence="6 7" id="KW-0472">Membrane</keyword>
<dbReference type="AlphaFoldDB" id="A0A2S2BRF4"/>
<evidence type="ECO:0000256" key="5">
    <source>
        <dbReference type="ARBA" id="ARBA00022989"/>
    </source>
</evidence>